<dbReference type="EMBL" id="NEXE01000279">
    <property type="protein sequence ID" value="PSN84712.1"/>
    <property type="molecule type" value="Genomic_DNA"/>
</dbReference>
<accession>A0A2R6AEA9</accession>
<reference evidence="5 6" key="1">
    <citation type="submission" date="2017-04" db="EMBL/GenBank/DDBJ databases">
        <title>Novel microbial lineages endemic to geothermal iron-oxide mats fill important gaps in the evolutionary history of Archaea.</title>
        <authorList>
            <person name="Jay Z.J."/>
            <person name="Beam J.P."/>
            <person name="Dlakic M."/>
            <person name="Rusch D.B."/>
            <person name="Kozubal M.A."/>
            <person name="Inskeep W.P."/>
        </authorList>
    </citation>
    <scope>NUCLEOTIDE SEQUENCE [LARGE SCALE GENOMIC DNA]</scope>
    <source>
        <strain evidence="5">OSP_D</strain>
    </source>
</reference>
<keyword evidence="2" id="KW-0813">Transport</keyword>
<comment type="similarity">
    <text evidence="1">Belongs to the bacterial solute-binding protein 5 family.</text>
</comment>
<protein>
    <recommendedName>
        <fullName evidence="4">Solute-binding protein family 5 domain-containing protein</fullName>
    </recommendedName>
</protein>
<keyword evidence="3" id="KW-0732">Signal</keyword>
<dbReference type="PANTHER" id="PTHR30290:SF9">
    <property type="entry name" value="OLIGOPEPTIDE-BINDING PROTEIN APPA"/>
    <property type="match status" value="1"/>
</dbReference>
<gene>
    <name evidence="5" type="ORF">B9Q03_12980</name>
</gene>
<dbReference type="GO" id="GO:0015833">
    <property type="term" value="P:peptide transport"/>
    <property type="evidence" value="ECO:0007669"/>
    <property type="project" value="TreeGrafter"/>
</dbReference>
<dbReference type="Gene3D" id="3.10.105.10">
    <property type="entry name" value="Dipeptide-binding Protein, Domain 3"/>
    <property type="match status" value="1"/>
</dbReference>
<evidence type="ECO:0000313" key="6">
    <source>
        <dbReference type="Proteomes" id="UP000240322"/>
    </source>
</evidence>
<name>A0A2R6AEA9_9ARCH</name>
<dbReference type="Proteomes" id="UP000240322">
    <property type="component" value="Unassembled WGS sequence"/>
</dbReference>
<feature type="domain" description="Solute-binding protein family 5" evidence="4">
    <location>
        <begin position="1"/>
        <end position="168"/>
    </location>
</feature>
<sequence length="620" mass="67847">MSNVHFRRAIQHLTNYQSIASALDNGILGIASPYYLYPSVYGQYFSSQEAQAYQKYGTFNLTAAVRELELAGLVDHPAQGYWTYPNGTQVGALSIYTSSGTGFDLRQQILQSITSNAAAINLTINIVPVNFNTFIDNLLPTGNYEMYQLGWSLGAPVSPTWLYYIFGPYVLNTFYQNYDNQTVWSLTTKLLDASSYQALYNYTIQSATLLQEDLPYVILDWGVSLTPVNVASWKGYIIEAPYGVLFTANVHPVGANFGGLYRFGMPQSPDTLNIYEATSLYDFDILGLLYTTPLVVSFSNPVQLFANAAYNYSITTASGVDPNGHYFNGSVITFNFLPNAVWQDGVPMTALDYNFTLWYLDVGGYSSNPYNPSSDTITIDPGVTVNYTAESANPGLEWFGVASGLVDSYVPPNNPYQIKVYFNTSSVNNILSIYGLPILPEHLFGSIQPTTWASMSQSQYLADELWSGAYVFNAWSPSSNYAQVSAFQPYYLFNPTSSVVTAPQGQSATYTVHAAVWSSSGLSSTSSGYYASLSPVNGASATVYVLNPSTLQVLASYPMSFQGNGTYTASIPTSSLSVGQYTLVAQVNWTGASYMYFGGGQTSSNKYFLQYMGTLSVVSP</sequence>
<evidence type="ECO:0000256" key="1">
    <source>
        <dbReference type="ARBA" id="ARBA00005695"/>
    </source>
</evidence>
<dbReference type="GO" id="GO:1904680">
    <property type="term" value="F:peptide transmembrane transporter activity"/>
    <property type="evidence" value="ECO:0007669"/>
    <property type="project" value="TreeGrafter"/>
</dbReference>
<comment type="caution">
    <text evidence="5">The sequence shown here is derived from an EMBL/GenBank/DDBJ whole genome shotgun (WGS) entry which is preliminary data.</text>
</comment>
<dbReference type="InterPro" id="IPR000914">
    <property type="entry name" value="SBP_5_dom"/>
</dbReference>
<organism evidence="5 6">
    <name type="scientific">Candidatus Marsarchaeota G2 archaeon OSP_D</name>
    <dbReference type="NCBI Taxonomy" id="1978157"/>
    <lineage>
        <taxon>Archaea</taxon>
        <taxon>Candidatus Marsarchaeota</taxon>
        <taxon>Candidatus Marsarchaeota group 2</taxon>
    </lineage>
</organism>
<dbReference type="PANTHER" id="PTHR30290">
    <property type="entry name" value="PERIPLASMIC BINDING COMPONENT OF ABC TRANSPORTER"/>
    <property type="match status" value="1"/>
</dbReference>
<dbReference type="InterPro" id="IPR039424">
    <property type="entry name" value="SBP_5"/>
</dbReference>
<evidence type="ECO:0000313" key="5">
    <source>
        <dbReference type="EMBL" id="PSN84712.1"/>
    </source>
</evidence>
<evidence type="ECO:0000256" key="2">
    <source>
        <dbReference type="ARBA" id="ARBA00022448"/>
    </source>
</evidence>
<evidence type="ECO:0000259" key="4">
    <source>
        <dbReference type="Pfam" id="PF00496"/>
    </source>
</evidence>
<evidence type="ECO:0000256" key="3">
    <source>
        <dbReference type="ARBA" id="ARBA00022729"/>
    </source>
</evidence>
<dbReference type="SUPFAM" id="SSF53850">
    <property type="entry name" value="Periplasmic binding protein-like II"/>
    <property type="match status" value="2"/>
</dbReference>
<dbReference type="AlphaFoldDB" id="A0A2R6AEA9"/>
<dbReference type="Pfam" id="PF00496">
    <property type="entry name" value="SBP_bac_5"/>
    <property type="match status" value="1"/>
</dbReference>
<dbReference type="Gene3D" id="3.40.190.10">
    <property type="entry name" value="Periplasmic binding protein-like II"/>
    <property type="match status" value="1"/>
</dbReference>
<proteinExistence type="inferred from homology"/>
<feature type="non-terminal residue" evidence="5">
    <location>
        <position position="620"/>
    </location>
</feature>